<dbReference type="EMBL" id="VXIS01000266">
    <property type="protein sequence ID" value="KAA8895409.1"/>
    <property type="molecule type" value="Genomic_DNA"/>
</dbReference>
<feature type="compositionally biased region" description="Basic residues" evidence="1">
    <location>
        <begin position="11"/>
        <end position="23"/>
    </location>
</feature>
<dbReference type="InParanoid" id="A0A5J5EK30"/>
<organism evidence="2 3">
    <name type="scientific">Sphaerosporella brunnea</name>
    <dbReference type="NCBI Taxonomy" id="1250544"/>
    <lineage>
        <taxon>Eukaryota</taxon>
        <taxon>Fungi</taxon>
        <taxon>Dikarya</taxon>
        <taxon>Ascomycota</taxon>
        <taxon>Pezizomycotina</taxon>
        <taxon>Pezizomycetes</taxon>
        <taxon>Pezizales</taxon>
        <taxon>Pyronemataceae</taxon>
        <taxon>Sphaerosporella</taxon>
    </lineage>
</organism>
<comment type="caution">
    <text evidence="2">The sequence shown here is derived from an EMBL/GenBank/DDBJ whole genome shotgun (WGS) entry which is preliminary data.</text>
</comment>
<evidence type="ECO:0000313" key="3">
    <source>
        <dbReference type="Proteomes" id="UP000326924"/>
    </source>
</evidence>
<feature type="compositionally biased region" description="Basic and acidic residues" evidence="1">
    <location>
        <begin position="29"/>
        <end position="38"/>
    </location>
</feature>
<accession>A0A5J5EK30</accession>
<evidence type="ECO:0000313" key="2">
    <source>
        <dbReference type="EMBL" id="KAA8895409.1"/>
    </source>
</evidence>
<name>A0A5J5EK30_9PEZI</name>
<feature type="region of interest" description="Disordered" evidence="1">
    <location>
        <begin position="1"/>
        <end position="49"/>
    </location>
</feature>
<dbReference type="AlphaFoldDB" id="A0A5J5EK30"/>
<sequence length="120" mass="12884">MTASGQSDIAKKRKPKPKPKPKPKQLPSHQEKKPENDNPGKIPKVTGRTSACNRVCLPGHEMATDNQQPGLAATQKPASASAVQDITVSVQVDVSNYTAMDIAWNLSPNGTISGMTFSFR</sequence>
<protein>
    <submittedName>
        <fullName evidence="2">Uncharacterized protein</fullName>
    </submittedName>
</protein>
<evidence type="ECO:0000256" key="1">
    <source>
        <dbReference type="SAM" id="MobiDB-lite"/>
    </source>
</evidence>
<proteinExistence type="predicted"/>
<gene>
    <name evidence="2" type="ORF">FN846DRAFT_911791</name>
</gene>
<dbReference type="Proteomes" id="UP000326924">
    <property type="component" value="Unassembled WGS sequence"/>
</dbReference>
<keyword evidence="3" id="KW-1185">Reference proteome</keyword>
<reference evidence="2 3" key="1">
    <citation type="submission" date="2019-09" db="EMBL/GenBank/DDBJ databases">
        <title>Draft genome of the ectomycorrhizal ascomycete Sphaerosporella brunnea.</title>
        <authorList>
            <consortium name="DOE Joint Genome Institute"/>
            <person name="Benucci G.M."/>
            <person name="Marozzi G."/>
            <person name="Antonielli L."/>
            <person name="Sanchez S."/>
            <person name="Marco P."/>
            <person name="Wang X."/>
            <person name="Falini L.B."/>
            <person name="Barry K."/>
            <person name="Haridas S."/>
            <person name="Lipzen A."/>
            <person name="Labutti K."/>
            <person name="Grigoriev I.V."/>
            <person name="Murat C."/>
            <person name="Martin F."/>
            <person name="Albertini E."/>
            <person name="Donnini D."/>
            <person name="Bonito G."/>
        </authorList>
    </citation>
    <scope>NUCLEOTIDE SEQUENCE [LARGE SCALE GENOMIC DNA]</scope>
    <source>
        <strain evidence="2 3">Sb_GMNB300</strain>
    </source>
</reference>